<evidence type="ECO:0000313" key="1">
    <source>
        <dbReference type="EMBL" id="UUY86255.1"/>
    </source>
</evidence>
<dbReference type="EMBL" id="MW630113">
    <property type="protein sequence ID" value="UUY86255.1"/>
    <property type="molecule type" value="Genomic_DNA"/>
</dbReference>
<sequence>MPTINDWLNLQAPIRCVHVQDYGTELWKFIVNDSITLVSGKDTQWTCTERDVNYIKGHSLYVEGKPECWQLVYKSCKRLLQSNHSQDTTDDIKRHVLDTMSKRVARKRVIEHCNPCEQEANLLKWTKNDWYGMDLK</sequence>
<organism evidence="1 2">
    <name type="scientific">Largemouth bass virus</name>
    <dbReference type="NCBI Taxonomy" id="176656"/>
    <lineage>
        <taxon>Viruses</taxon>
        <taxon>Varidnaviria</taxon>
        <taxon>Bamfordvirae</taxon>
        <taxon>Nucleocytoviricota</taxon>
        <taxon>Megaviricetes</taxon>
        <taxon>Pimascovirales</taxon>
        <taxon>Pimascovirales incertae sedis</taxon>
        <taxon>Iridoviridae</taxon>
        <taxon>Alphairidovirinae</taxon>
        <taxon>Ranavirus</taxon>
        <taxon>Ranavirus micropterus1</taxon>
        <taxon>Santee-Cooper ranavirus</taxon>
    </lineage>
</organism>
<proteinExistence type="predicted"/>
<accession>A0A9E7TI00</accession>
<name>A0A9E7TI00_9VIRU</name>
<reference evidence="1" key="1">
    <citation type="submission" date="2021-02" db="EMBL/GenBank/DDBJ databases">
        <authorList>
            <person name="Chen J."/>
            <person name="Hu H."/>
            <person name="Huang J."/>
            <person name="Yan X."/>
        </authorList>
    </citation>
    <scope>NUCLEOTIDE SEQUENCE</scope>
    <source>
        <strain evidence="1">GDOU</strain>
    </source>
</reference>
<dbReference type="Proteomes" id="UP001060024">
    <property type="component" value="Segment"/>
</dbReference>
<protein>
    <submittedName>
        <fullName evidence="1">Uncharacterized protein</fullName>
    </submittedName>
</protein>
<evidence type="ECO:0000313" key="2">
    <source>
        <dbReference type="Proteomes" id="UP001060024"/>
    </source>
</evidence>